<evidence type="ECO:0000313" key="3">
    <source>
        <dbReference type="EMBL" id="OEV17124.1"/>
    </source>
</evidence>
<keyword evidence="4" id="KW-1185">Reference proteome</keyword>
<dbReference type="Gene3D" id="1.10.1200.10">
    <property type="entry name" value="ACP-like"/>
    <property type="match status" value="1"/>
</dbReference>
<protein>
    <submittedName>
        <fullName evidence="3">Acyl carrier protein</fullName>
    </submittedName>
</protein>
<dbReference type="RefSeq" id="WP_070203671.1">
    <property type="nucleotide sequence ID" value="NZ_LJGZ01000100.1"/>
</dbReference>
<sequence length="95" mass="10409">MDRTDVTTALETALSTVLDRPVTELRGGTRLFDDLHLDSTTMLEMLMELEDSLGLEVDPEELDADDFETVDTFTDFALAQLAGEQAEQRGSGKAA</sequence>
<dbReference type="EMBL" id="LJGZ01000100">
    <property type="protein sequence ID" value="OEV17124.1"/>
    <property type="molecule type" value="Genomic_DNA"/>
</dbReference>
<evidence type="ECO:0000259" key="1">
    <source>
        <dbReference type="PROSITE" id="PS50075"/>
    </source>
</evidence>
<reference evidence="3 4" key="1">
    <citation type="journal article" date="2016" name="Front. Microbiol.">
        <title>Comparative Genomics Analysis of Streptomyces Species Reveals Their Adaptation to the Marine Environment and Their Diversity at the Genomic Level.</title>
        <authorList>
            <person name="Tian X."/>
            <person name="Zhang Z."/>
            <person name="Yang T."/>
            <person name="Chen M."/>
            <person name="Li J."/>
            <person name="Chen F."/>
            <person name="Yang J."/>
            <person name="Li W."/>
            <person name="Zhang B."/>
            <person name="Zhang Z."/>
            <person name="Wu J."/>
            <person name="Zhang C."/>
            <person name="Long L."/>
            <person name="Xiao J."/>
        </authorList>
    </citation>
    <scope>NUCLEOTIDE SEQUENCE [LARGE SCALE GENOMIC DNA]</scope>
    <source>
        <strain evidence="3 4">SCSIO M10372</strain>
    </source>
</reference>
<dbReference type="EMBL" id="LJGZ01000100">
    <property type="protein sequence ID" value="OEV17123.1"/>
    <property type="molecule type" value="Genomic_DNA"/>
</dbReference>
<accession>A0A1E7LLS1</accession>
<evidence type="ECO:0000313" key="4">
    <source>
        <dbReference type="Proteomes" id="UP000175971"/>
    </source>
</evidence>
<comment type="caution">
    <text evidence="3">The sequence shown here is derived from an EMBL/GenBank/DDBJ whole genome shotgun (WGS) entry which is preliminary data.</text>
</comment>
<dbReference type="SUPFAM" id="SSF47336">
    <property type="entry name" value="ACP-like"/>
    <property type="match status" value="1"/>
</dbReference>
<dbReference type="OrthoDB" id="3392378at2"/>
<dbReference type="InterPro" id="IPR009081">
    <property type="entry name" value="PP-bd_ACP"/>
</dbReference>
<evidence type="ECO:0000313" key="2">
    <source>
        <dbReference type="EMBL" id="OEV17123.1"/>
    </source>
</evidence>
<dbReference type="AlphaFoldDB" id="A0A1E7LLS1"/>
<name>A0A1E7LLS1_9ACTN</name>
<dbReference type="PATRIC" id="fig|518642.7.peg.7203"/>
<dbReference type="Proteomes" id="UP000175971">
    <property type="component" value="Unassembled WGS sequence"/>
</dbReference>
<proteinExistence type="predicted"/>
<dbReference type="PROSITE" id="PS50075">
    <property type="entry name" value="CARRIER"/>
    <property type="match status" value="1"/>
</dbReference>
<organism evidence="3 4">
    <name type="scientific">Streptomyces nanshensis</name>
    <dbReference type="NCBI Taxonomy" id="518642"/>
    <lineage>
        <taxon>Bacteria</taxon>
        <taxon>Bacillati</taxon>
        <taxon>Actinomycetota</taxon>
        <taxon>Actinomycetes</taxon>
        <taxon>Kitasatosporales</taxon>
        <taxon>Streptomycetaceae</taxon>
        <taxon>Streptomyces</taxon>
    </lineage>
</organism>
<dbReference type="InterPro" id="IPR036736">
    <property type="entry name" value="ACP-like_sf"/>
</dbReference>
<feature type="domain" description="Carrier" evidence="1">
    <location>
        <begin position="4"/>
        <end position="81"/>
    </location>
</feature>
<dbReference type="Pfam" id="PF00550">
    <property type="entry name" value="PP-binding"/>
    <property type="match status" value="1"/>
</dbReference>
<gene>
    <name evidence="2" type="ORF">AN221_31355</name>
    <name evidence="3" type="ORF">AN221_31370</name>
</gene>